<reference evidence="1" key="1">
    <citation type="journal article" date="2015" name="Nature">
        <title>Complex archaea that bridge the gap between prokaryotes and eukaryotes.</title>
        <authorList>
            <person name="Spang A."/>
            <person name="Saw J.H."/>
            <person name="Jorgensen S.L."/>
            <person name="Zaremba-Niedzwiedzka K."/>
            <person name="Martijn J."/>
            <person name="Lind A.E."/>
            <person name="van Eijk R."/>
            <person name="Schleper C."/>
            <person name="Guy L."/>
            <person name="Ettema T.J."/>
        </authorList>
    </citation>
    <scope>NUCLEOTIDE SEQUENCE</scope>
</reference>
<protein>
    <submittedName>
        <fullName evidence="1">Uncharacterized protein</fullName>
    </submittedName>
</protein>
<gene>
    <name evidence="1" type="ORF">LCGC14_0716360</name>
</gene>
<evidence type="ECO:0000313" key="1">
    <source>
        <dbReference type="EMBL" id="KKN42132.1"/>
    </source>
</evidence>
<dbReference type="AlphaFoldDB" id="A0A0F9QYS7"/>
<dbReference type="EMBL" id="LAZR01001602">
    <property type="protein sequence ID" value="KKN42132.1"/>
    <property type="molecule type" value="Genomic_DNA"/>
</dbReference>
<organism evidence="1">
    <name type="scientific">marine sediment metagenome</name>
    <dbReference type="NCBI Taxonomy" id="412755"/>
    <lineage>
        <taxon>unclassified sequences</taxon>
        <taxon>metagenomes</taxon>
        <taxon>ecological metagenomes</taxon>
    </lineage>
</organism>
<accession>A0A0F9QYS7</accession>
<comment type="caution">
    <text evidence="1">The sequence shown here is derived from an EMBL/GenBank/DDBJ whole genome shotgun (WGS) entry which is preliminary data.</text>
</comment>
<proteinExistence type="predicted"/>
<name>A0A0F9QYS7_9ZZZZ</name>
<sequence>MKALIKFSLIKGKIKRGDWTGQTIKTYPTINFGIWRDDVSPKNTEYIKFKKAKPFMVALNIKVGDKVRGDWKGYENVAEIKNDEILLARFGTFNDFLDDEWHKLGELPIENFKILGEVSPEATFVEDGKEYKVMEWKTADEDTRTPNEMLDGMKKPFKKGIILYYKVKCPCCETLK</sequence>